<accession>A0A9D1W6C7</accession>
<dbReference type="Gene3D" id="3.10.310.50">
    <property type="match status" value="1"/>
</dbReference>
<dbReference type="PANTHER" id="PTHR30373:SF2">
    <property type="entry name" value="UPF0603 PROTEIN YGCG"/>
    <property type="match status" value="1"/>
</dbReference>
<proteinExistence type="predicted"/>
<protein>
    <submittedName>
        <fullName evidence="3">TPM domain-containing protein</fullName>
    </submittedName>
</protein>
<organism evidence="3 4">
    <name type="scientific">Candidatus Sphingobacterium stercoripullorum</name>
    <dbReference type="NCBI Taxonomy" id="2838759"/>
    <lineage>
        <taxon>Bacteria</taxon>
        <taxon>Pseudomonadati</taxon>
        <taxon>Bacteroidota</taxon>
        <taxon>Sphingobacteriia</taxon>
        <taxon>Sphingobacteriales</taxon>
        <taxon>Sphingobacteriaceae</taxon>
        <taxon>Sphingobacterium</taxon>
    </lineage>
</organism>
<dbReference type="EMBL" id="DXEZ01000006">
    <property type="protein sequence ID" value="HIX53444.1"/>
    <property type="molecule type" value="Genomic_DNA"/>
</dbReference>
<keyword evidence="1" id="KW-0732">Signal</keyword>
<feature type="signal peptide" evidence="1">
    <location>
        <begin position="1"/>
        <end position="17"/>
    </location>
</feature>
<sequence>MKLVLLVWMFCTLVLNASFSQEFPEQSNRLVNDYVGALSAGQIAQLEEKLVAFDDSSSVQLAVVILNNTQGYEIADYAVRLAQKWGVGDKKYDSGVMLLVALEDRAVTIQTGYGVEGALPDVIAHRIIENEIKPAFRAEDYYKGLWDATDAIISYTKGEYNPRERKNQEGDGPSKVLVILAVIVIILLISRSGGDKNNGGGKVIGGRGVSNVFWWSLLNGGGHGRGGNRGGGFGGGSFGGGGGFGGFGGGGFGGGGASGRW</sequence>
<comment type="caution">
    <text evidence="3">The sequence shown here is derived from an EMBL/GenBank/DDBJ whole genome shotgun (WGS) entry which is preliminary data.</text>
</comment>
<dbReference type="InterPro" id="IPR007621">
    <property type="entry name" value="TPM_dom"/>
</dbReference>
<feature type="chain" id="PRO_5038715315" evidence="1">
    <location>
        <begin position="18"/>
        <end position="261"/>
    </location>
</feature>
<evidence type="ECO:0000259" key="2">
    <source>
        <dbReference type="Pfam" id="PF04536"/>
    </source>
</evidence>
<reference evidence="3" key="2">
    <citation type="submission" date="2021-04" db="EMBL/GenBank/DDBJ databases">
        <authorList>
            <person name="Gilroy R."/>
        </authorList>
    </citation>
    <scope>NUCLEOTIDE SEQUENCE</scope>
    <source>
        <strain evidence="3">1719</strain>
    </source>
</reference>
<gene>
    <name evidence="3" type="ORF">H9853_00320</name>
</gene>
<name>A0A9D1W6C7_9SPHI</name>
<dbReference type="AlphaFoldDB" id="A0A9D1W6C7"/>
<feature type="domain" description="TPM" evidence="2">
    <location>
        <begin position="31"/>
        <end position="154"/>
    </location>
</feature>
<dbReference type="Pfam" id="PF04536">
    <property type="entry name" value="TPM_phosphatase"/>
    <property type="match status" value="1"/>
</dbReference>
<evidence type="ECO:0000313" key="3">
    <source>
        <dbReference type="EMBL" id="HIX53444.1"/>
    </source>
</evidence>
<evidence type="ECO:0000313" key="4">
    <source>
        <dbReference type="Proteomes" id="UP000824156"/>
    </source>
</evidence>
<reference evidence="3" key="1">
    <citation type="journal article" date="2021" name="PeerJ">
        <title>Extensive microbial diversity within the chicken gut microbiome revealed by metagenomics and culture.</title>
        <authorList>
            <person name="Gilroy R."/>
            <person name="Ravi A."/>
            <person name="Getino M."/>
            <person name="Pursley I."/>
            <person name="Horton D.L."/>
            <person name="Alikhan N.F."/>
            <person name="Baker D."/>
            <person name="Gharbi K."/>
            <person name="Hall N."/>
            <person name="Watson M."/>
            <person name="Adriaenssens E.M."/>
            <person name="Foster-Nyarko E."/>
            <person name="Jarju S."/>
            <person name="Secka A."/>
            <person name="Antonio M."/>
            <person name="Oren A."/>
            <person name="Chaudhuri R.R."/>
            <person name="La Ragione R."/>
            <person name="Hildebrand F."/>
            <person name="Pallen M.J."/>
        </authorList>
    </citation>
    <scope>NUCLEOTIDE SEQUENCE</scope>
    <source>
        <strain evidence="3">1719</strain>
    </source>
</reference>
<evidence type="ECO:0000256" key="1">
    <source>
        <dbReference type="SAM" id="SignalP"/>
    </source>
</evidence>
<dbReference type="PANTHER" id="PTHR30373">
    <property type="entry name" value="UPF0603 PROTEIN YGCG"/>
    <property type="match status" value="1"/>
</dbReference>
<dbReference type="Proteomes" id="UP000824156">
    <property type="component" value="Unassembled WGS sequence"/>
</dbReference>